<dbReference type="EMBL" id="BMAT01005251">
    <property type="protein sequence ID" value="GFR89853.1"/>
    <property type="molecule type" value="Genomic_DNA"/>
</dbReference>
<keyword evidence="2" id="KW-1185">Reference proteome</keyword>
<organism evidence="1 2">
    <name type="scientific">Elysia marginata</name>
    <dbReference type="NCBI Taxonomy" id="1093978"/>
    <lineage>
        <taxon>Eukaryota</taxon>
        <taxon>Metazoa</taxon>
        <taxon>Spiralia</taxon>
        <taxon>Lophotrochozoa</taxon>
        <taxon>Mollusca</taxon>
        <taxon>Gastropoda</taxon>
        <taxon>Heterobranchia</taxon>
        <taxon>Euthyneura</taxon>
        <taxon>Panpulmonata</taxon>
        <taxon>Sacoglossa</taxon>
        <taxon>Placobranchoidea</taxon>
        <taxon>Plakobranchidae</taxon>
        <taxon>Elysia</taxon>
    </lineage>
</organism>
<sequence length="93" mass="10973">MIFSNLTQSLCTFIFQILEPASRTDWVWRNSQRYGGKYPDVSSLAFDFYDRDGDLKLTSRDLQMLAENLDYNGKPESFSYNLNLQTFNIQKKR</sequence>
<reference evidence="1 2" key="1">
    <citation type="journal article" date="2021" name="Elife">
        <title>Chloroplast acquisition without the gene transfer in kleptoplastic sea slugs, Plakobranchus ocellatus.</title>
        <authorList>
            <person name="Maeda T."/>
            <person name="Takahashi S."/>
            <person name="Yoshida T."/>
            <person name="Shimamura S."/>
            <person name="Takaki Y."/>
            <person name="Nagai Y."/>
            <person name="Toyoda A."/>
            <person name="Suzuki Y."/>
            <person name="Arimoto A."/>
            <person name="Ishii H."/>
            <person name="Satoh N."/>
            <person name="Nishiyama T."/>
            <person name="Hasebe M."/>
            <person name="Maruyama T."/>
            <person name="Minagawa J."/>
            <person name="Obokata J."/>
            <person name="Shigenobu S."/>
        </authorList>
    </citation>
    <scope>NUCLEOTIDE SEQUENCE [LARGE SCALE GENOMIC DNA]</scope>
</reference>
<evidence type="ECO:0000313" key="2">
    <source>
        <dbReference type="Proteomes" id="UP000762676"/>
    </source>
</evidence>
<comment type="caution">
    <text evidence="1">The sequence shown here is derived from an EMBL/GenBank/DDBJ whole genome shotgun (WGS) entry which is preliminary data.</text>
</comment>
<protein>
    <recommendedName>
        <fullName evidence="3">EF-hand domain-containing protein</fullName>
    </recommendedName>
</protein>
<accession>A0AAV4GY23</accession>
<name>A0AAV4GY23_9GAST</name>
<dbReference type="AlphaFoldDB" id="A0AAV4GY23"/>
<evidence type="ECO:0000313" key="1">
    <source>
        <dbReference type="EMBL" id="GFR89853.1"/>
    </source>
</evidence>
<gene>
    <name evidence="1" type="ORF">ElyMa_002553400</name>
</gene>
<dbReference type="Proteomes" id="UP000762676">
    <property type="component" value="Unassembled WGS sequence"/>
</dbReference>
<evidence type="ECO:0008006" key="3">
    <source>
        <dbReference type="Google" id="ProtNLM"/>
    </source>
</evidence>
<proteinExistence type="predicted"/>